<sequence>MSIHIEIPEPLAEQVNQAAKSQAKSPNDFVLDAVQATLANASLAEPLPNGDCSDDPLLGLLADNPELADFIENSAMHARETRPLRTTSD</sequence>
<dbReference type="AlphaFoldDB" id="A0A5C6CQL4"/>
<dbReference type="OrthoDB" id="291694at2"/>
<reference evidence="1 2" key="1">
    <citation type="submission" date="2019-02" db="EMBL/GenBank/DDBJ databases">
        <title>Deep-cultivation of Planctomycetes and their phenomic and genomic characterization uncovers novel biology.</title>
        <authorList>
            <person name="Wiegand S."/>
            <person name="Jogler M."/>
            <person name="Boedeker C."/>
            <person name="Pinto D."/>
            <person name="Vollmers J."/>
            <person name="Rivas-Marin E."/>
            <person name="Kohn T."/>
            <person name="Peeters S.H."/>
            <person name="Heuer A."/>
            <person name="Rast P."/>
            <person name="Oberbeckmann S."/>
            <person name="Bunk B."/>
            <person name="Jeske O."/>
            <person name="Meyerdierks A."/>
            <person name="Storesund J.E."/>
            <person name="Kallscheuer N."/>
            <person name="Luecker S."/>
            <person name="Lage O.M."/>
            <person name="Pohl T."/>
            <person name="Merkel B.J."/>
            <person name="Hornburger P."/>
            <person name="Mueller R.-W."/>
            <person name="Bruemmer F."/>
            <person name="Labrenz M."/>
            <person name="Spormann A.M."/>
            <person name="Op Den Camp H."/>
            <person name="Overmann J."/>
            <person name="Amann R."/>
            <person name="Jetten M.S.M."/>
            <person name="Mascher T."/>
            <person name="Medema M.H."/>
            <person name="Devos D.P."/>
            <person name="Kaster A.-K."/>
            <person name="Ovreas L."/>
            <person name="Rohde M."/>
            <person name="Galperin M.Y."/>
            <person name="Jogler C."/>
        </authorList>
    </citation>
    <scope>NUCLEOTIDE SEQUENCE [LARGE SCALE GENOMIC DNA]</scope>
    <source>
        <strain evidence="1 2">Pla144</strain>
    </source>
</reference>
<accession>A0A5C6CQL4</accession>
<dbReference type="EMBL" id="SJPS01000004">
    <property type="protein sequence ID" value="TWU25814.1"/>
    <property type="molecule type" value="Genomic_DNA"/>
</dbReference>
<dbReference type="RefSeq" id="WP_146451386.1">
    <property type="nucleotide sequence ID" value="NZ_SJPS01000004.1"/>
</dbReference>
<name>A0A5C6CQL4_9BACT</name>
<gene>
    <name evidence="1" type="ORF">Pla144_30260</name>
</gene>
<organism evidence="1 2">
    <name type="scientific">Bythopirellula polymerisocia</name>
    <dbReference type="NCBI Taxonomy" id="2528003"/>
    <lineage>
        <taxon>Bacteria</taxon>
        <taxon>Pseudomonadati</taxon>
        <taxon>Planctomycetota</taxon>
        <taxon>Planctomycetia</taxon>
        <taxon>Pirellulales</taxon>
        <taxon>Lacipirellulaceae</taxon>
        <taxon>Bythopirellula</taxon>
    </lineage>
</organism>
<dbReference type="Proteomes" id="UP000318437">
    <property type="component" value="Unassembled WGS sequence"/>
</dbReference>
<proteinExistence type="predicted"/>
<comment type="caution">
    <text evidence="1">The sequence shown here is derived from an EMBL/GenBank/DDBJ whole genome shotgun (WGS) entry which is preliminary data.</text>
</comment>
<protein>
    <submittedName>
        <fullName evidence="1">Uncharacterized protein</fullName>
    </submittedName>
</protein>
<evidence type="ECO:0000313" key="2">
    <source>
        <dbReference type="Proteomes" id="UP000318437"/>
    </source>
</evidence>
<keyword evidence="2" id="KW-1185">Reference proteome</keyword>
<evidence type="ECO:0000313" key="1">
    <source>
        <dbReference type="EMBL" id="TWU25814.1"/>
    </source>
</evidence>